<dbReference type="InterPro" id="IPR027417">
    <property type="entry name" value="P-loop_NTPase"/>
</dbReference>
<proteinExistence type="predicted"/>
<dbReference type="EMBL" id="LR797419">
    <property type="protein sequence ID" value="CAB4215057.1"/>
    <property type="molecule type" value="Genomic_DNA"/>
</dbReference>
<dbReference type="EMBL" id="LR797054">
    <property type="protein sequence ID" value="CAB4184284.1"/>
    <property type="molecule type" value="Genomic_DNA"/>
</dbReference>
<evidence type="ECO:0000313" key="1">
    <source>
        <dbReference type="EMBL" id="CAB4172649.1"/>
    </source>
</evidence>
<dbReference type="EMBL" id="LR796887">
    <property type="protein sequence ID" value="CAB4172649.1"/>
    <property type="molecule type" value="Genomic_DNA"/>
</dbReference>
<dbReference type="EMBL" id="LR798407">
    <property type="protein sequence ID" value="CAB5230168.1"/>
    <property type="molecule type" value="Genomic_DNA"/>
</dbReference>
<evidence type="ECO:0000313" key="4">
    <source>
        <dbReference type="EMBL" id="CAB4202793.1"/>
    </source>
</evidence>
<evidence type="ECO:0000313" key="2">
    <source>
        <dbReference type="EMBL" id="CAB4178590.1"/>
    </source>
</evidence>
<organism evidence="1">
    <name type="scientific">uncultured Caudovirales phage</name>
    <dbReference type="NCBI Taxonomy" id="2100421"/>
    <lineage>
        <taxon>Viruses</taxon>
        <taxon>Duplodnaviria</taxon>
        <taxon>Heunggongvirae</taxon>
        <taxon>Uroviricota</taxon>
        <taxon>Caudoviricetes</taxon>
        <taxon>Peduoviridae</taxon>
        <taxon>Maltschvirus</taxon>
        <taxon>Maltschvirus maltsch</taxon>
    </lineage>
</organism>
<evidence type="ECO:0000313" key="6">
    <source>
        <dbReference type="EMBL" id="CAB5230168.1"/>
    </source>
</evidence>
<dbReference type="EMBL" id="LR797319">
    <property type="protein sequence ID" value="CAB4202793.1"/>
    <property type="molecule type" value="Genomic_DNA"/>
</dbReference>
<dbReference type="EMBL" id="LR796966">
    <property type="protein sequence ID" value="CAB4178590.1"/>
    <property type="molecule type" value="Genomic_DNA"/>
</dbReference>
<gene>
    <name evidence="2" type="ORF">UFOVP1018_46</name>
    <name evidence="3" type="ORF">UFOVP1105_47</name>
    <name evidence="4" type="ORF">UFOVP1372_37</name>
    <name evidence="5" type="ORF">UFOVP1470_48</name>
    <name evidence="6" type="ORF">UFOVP1557_37</name>
    <name evidence="1" type="ORF">UFOVP939_30</name>
</gene>
<dbReference type="Pfam" id="PF13479">
    <property type="entry name" value="AAA_24"/>
    <property type="match status" value="1"/>
</dbReference>
<protein>
    <submittedName>
        <fullName evidence="1">Phage_P_loop, phage nucleotide-binding protein</fullName>
    </submittedName>
</protein>
<reference evidence="1" key="1">
    <citation type="submission" date="2020-05" db="EMBL/GenBank/DDBJ databases">
        <authorList>
            <person name="Chiriac C."/>
            <person name="Salcher M."/>
            <person name="Ghai R."/>
            <person name="Kavagutti S V."/>
        </authorList>
    </citation>
    <scope>NUCLEOTIDE SEQUENCE</scope>
</reference>
<dbReference type="SUPFAM" id="SSF52540">
    <property type="entry name" value="P-loop containing nucleoside triphosphate hydrolases"/>
    <property type="match status" value="1"/>
</dbReference>
<accession>A0A6J5PLE0</accession>
<name>A0A6J5PLE0_9CAUD</name>
<evidence type="ECO:0000313" key="3">
    <source>
        <dbReference type="EMBL" id="CAB4184284.1"/>
    </source>
</evidence>
<sequence length="223" mass="24228">MSIQIKKTGDIHANGVKMLVYGHAGSGKTTLCASLPSPIVISAEAGLLSLQGVNLPYIEVTSMNTLMEAYEFLTTSAEAKGYESICLDSISEIGEVILGHEKKVNKDPRAAYGAMQEQLGDVIRAFRDMAGKNVYFTAKCEKSQDETGRVLYAPMMPGNKSGQALPYFFDLVMALRVELDAEKNPVRALMTQSDGLWQAKDRSGKLETWCEPDLGAIIKKIGG</sequence>
<evidence type="ECO:0000313" key="5">
    <source>
        <dbReference type="EMBL" id="CAB4215057.1"/>
    </source>
</evidence>